<evidence type="ECO:0000313" key="2">
    <source>
        <dbReference type="Proteomes" id="UP000184164"/>
    </source>
</evidence>
<dbReference type="Proteomes" id="UP000184164">
    <property type="component" value="Unassembled WGS sequence"/>
</dbReference>
<gene>
    <name evidence="1" type="ORF">SAMN05444274_11410</name>
</gene>
<dbReference type="AlphaFoldDB" id="A0A1M5FPN7"/>
<dbReference type="PANTHER" id="PTHR38471">
    <property type="entry name" value="FOUR HELIX BUNDLE PROTEIN"/>
    <property type="match status" value="1"/>
</dbReference>
<sequence>MAHFRFMDLDIWKKSIEINDRLFDLADKFSDAKSFRVAEQLRGASLSISNNIAEGSGSFSDKDFANFLNIARRSVFETANISFVAFKRNFIDKKELDQILDDLDLLSRKITNFRKTVLKNNN</sequence>
<organism evidence="1 2">
    <name type="scientific">Mariniphaga anaerophila</name>
    <dbReference type="NCBI Taxonomy" id="1484053"/>
    <lineage>
        <taxon>Bacteria</taxon>
        <taxon>Pseudomonadati</taxon>
        <taxon>Bacteroidota</taxon>
        <taxon>Bacteroidia</taxon>
        <taxon>Marinilabiliales</taxon>
        <taxon>Prolixibacteraceae</taxon>
        <taxon>Mariniphaga</taxon>
    </lineage>
</organism>
<dbReference type="Pfam" id="PF05635">
    <property type="entry name" value="23S_rRNA_IVP"/>
    <property type="match status" value="1"/>
</dbReference>
<keyword evidence="2" id="KW-1185">Reference proteome</keyword>
<name>A0A1M5FPN7_9BACT</name>
<dbReference type="PANTHER" id="PTHR38471:SF2">
    <property type="entry name" value="FOUR HELIX BUNDLE PROTEIN"/>
    <property type="match status" value="1"/>
</dbReference>
<dbReference type="OrthoDB" id="9811959at2"/>
<dbReference type="InterPro" id="IPR012657">
    <property type="entry name" value="23S_rRNA-intervening_sequence"/>
</dbReference>
<dbReference type="InterPro" id="IPR036583">
    <property type="entry name" value="23S_rRNA_IVS_sf"/>
</dbReference>
<accession>A0A1M5FPN7</accession>
<evidence type="ECO:0000313" key="1">
    <source>
        <dbReference type="EMBL" id="SHF93468.1"/>
    </source>
</evidence>
<dbReference type="STRING" id="1484053.SAMN05444274_11410"/>
<reference evidence="2" key="1">
    <citation type="submission" date="2016-11" db="EMBL/GenBank/DDBJ databases">
        <authorList>
            <person name="Varghese N."/>
            <person name="Submissions S."/>
        </authorList>
    </citation>
    <scope>NUCLEOTIDE SEQUENCE [LARGE SCALE GENOMIC DNA]</scope>
    <source>
        <strain evidence="2">DSM 26910</strain>
    </source>
</reference>
<proteinExistence type="predicted"/>
<dbReference type="SUPFAM" id="SSF158446">
    <property type="entry name" value="IVS-encoded protein-like"/>
    <property type="match status" value="1"/>
</dbReference>
<dbReference type="RefSeq" id="WP_073003373.1">
    <property type="nucleotide sequence ID" value="NZ_FQUM01000014.1"/>
</dbReference>
<dbReference type="Gene3D" id="1.20.1440.60">
    <property type="entry name" value="23S rRNA-intervening sequence"/>
    <property type="match status" value="1"/>
</dbReference>
<dbReference type="EMBL" id="FQUM01000014">
    <property type="protein sequence ID" value="SHF93468.1"/>
    <property type="molecule type" value="Genomic_DNA"/>
</dbReference>
<dbReference type="NCBIfam" id="TIGR02436">
    <property type="entry name" value="four helix bundle protein"/>
    <property type="match status" value="1"/>
</dbReference>
<protein>
    <submittedName>
        <fullName evidence="1">Four helix bundle protein</fullName>
    </submittedName>
</protein>